<dbReference type="CDD" id="cd00364">
    <property type="entry name" value="Ribosomal_uS17"/>
    <property type="match status" value="1"/>
</dbReference>
<dbReference type="GO" id="GO:0022627">
    <property type="term" value="C:cytosolic small ribosomal subunit"/>
    <property type="evidence" value="ECO:0007669"/>
    <property type="project" value="UniProtKB-UniRule"/>
</dbReference>
<keyword evidence="4 7" id="KW-0694">RNA-binding</keyword>
<dbReference type="InterPro" id="IPR019979">
    <property type="entry name" value="Ribosomal_uS17_CS"/>
</dbReference>
<dbReference type="SUPFAM" id="SSF50249">
    <property type="entry name" value="Nucleic acid-binding proteins"/>
    <property type="match status" value="1"/>
</dbReference>
<proteinExistence type="inferred from homology"/>
<dbReference type="GO" id="GO:0006412">
    <property type="term" value="P:translation"/>
    <property type="evidence" value="ECO:0007669"/>
    <property type="project" value="UniProtKB-UniRule"/>
</dbReference>
<dbReference type="PANTHER" id="PTHR10744:SF9">
    <property type="entry name" value="40S RIBOSOMAL PROTEIN S11-RELATED"/>
    <property type="match status" value="1"/>
</dbReference>
<dbReference type="GO" id="GO:0019843">
    <property type="term" value="F:rRNA binding"/>
    <property type="evidence" value="ECO:0007669"/>
    <property type="project" value="UniProtKB-UniRule"/>
</dbReference>
<dbReference type="GO" id="GO:0003735">
    <property type="term" value="F:structural constituent of ribosome"/>
    <property type="evidence" value="ECO:0007669"/>
    <property type="project" value="UniProtKB-UniRule"/>
</dbReference>
<gene>
    <name evidence="7" type="primary">rps17</name>
    <name evidence="9" type="ORF">B9J98_03600</name>
</gene>
<accession>A0A2R7Y559</accession>
<evidence type="ECO:0000256" key="2">
    <source>
        <dbReference type="ARBA" id="ARBA00011458"/>
    </source>
</evidence>
<dbReference type="InterPro" id="IPR012340">
    <property type="entry name" value="NA-bd_OB-fold"/>
</dbReference>
<evidence type="ECO:0000256" key="6">
    <source>
        <dbReference type="ARBA" id="ARBA00023274"/>
    </source>
</evidence>
<dbReference type="PANTHER" id="PTHR10744">
    <property type="entry name" value="40S RIBOSOMAL PROTEIN S11 FAMILY MEMBER"/>
    <property type="match status" value="1"/>
</dbReference>
<evidence type="ECO:0000256" key="5">
    <source>
        <dbReference type="ARBA" id="ARBA00022980"/>
    </source>
</evidence>
<evidence type="ECO:0000313" key="10">
    <source>
        <dbReference type="Proteomes" id="UP000244066"/>
    </source>
</evidence>
<dbReference type="FunFam" id="2.40.50.1000:FF:000005">
    <property type="entry name" value="30S ribosomal protein S17"/>
    <property type="match status" value="1"/>
</dbReference>
<dbReference type="InterPro" id="IPR019978">
    <property type="entry name" value="Ribosomal_uS17_archaeal"/>
</dbReference>
<dbReference type="InterPro" id="IPR028333">
    <property type="entry name" value="Ribosomal_uS17_arc/euk"/>
</dbReference>
<comment type="caution">
    <text evidence="9">The sequence shown here is derived from an EMBL/GenBank/DDBJ whole genome shotgun (WGS) entry which is preliminary data.</text>
</comment>
<organism evidence="9 10">
    <name type="scientific">Candidatus Terraquivivens tikiterensis</name>
    <dbReference type="NCBI Taxonomy" id="1980982"/>
    <lineage>
        <taxon>Archaea</taxon>
        <taxon>Nitrososphaerota</taxon>
        <taxon>Candidatus Wolframiiraptoraceae</taxon>
        <taxon>Candidatus Terraquivivens</taxon>
    </lineage>
</organism>
<dbReference type="EMBL" id="NDWU01000007">
    <property type="protein sequence ID" value="PUA32675.1"/>
    <property type="molecule type" value="Genomic_DNA"/>
</dbReference>
<name>A0A2R7Y559_9ARCH</name>
<dbReference type="AlphaFoldDB" id="A0A2R7Y559"/>
<dbReference type="NCBIfam" id="TIGR03630">
    <property type="entry name" value="uS17_arch"/>
    <property type="match status" value="1"/>
</dbReference>
<dbReference type="NCBIfam" id="NF006345">
    <property type="entry name" value="PRK08572.1"/>
    <property type="match status" value="1"/>
</dbReference>
<reference evidence="9 10" key="1">
    <citation type="submission" date="2017-04" db="EMBL/GenBank/DDBJ databases">
        <title>Draft Aigarchaeota genome from a New Zealand hot spring.</title>
        <authorList>
            <person name="Reysenbach A.-L."/>
            <person name="Donaho J.A."/>
            <person name="Gerhart J."/>
            <person name="Kelley J.F."/>
            <person name="Kouba K."/>
            <person name="Podar M."/>
            <person name="Stott M."/>
        </authorList>
    </citation>
    <scope>NUCLEOTIDE SEQUENCE [LARGE SCALE GENOMIC DNA]</scope>
    <source>
        <strain evidence="9">NZ13_MG1</strain>
    </source>
</reference>
<dbReference type="HAMAP" id="MF_01345_A">
    <property type="entry name" value="Ribosomal_uS17_A"/>
    <property type="match status" value="1"/>
</dbReference>
<evidence type="ECO:0000256" key="4">
    <source>
        <dbReference type="ARBA" id="ARBA00022884"/>
    </source>
</evidence>
<sequence>MSARNIGIQVKPPEKVCDDRLCPFHGHLKVRGIILTGTVYKKKMKNTIVVRRDYLKYVKKYRRYERRRSNIPAHCPPCIEVQPGDMVKIAECRPISKTVSFVVIEKMGGDSVG</sequence>
<dbReference type="PRINTS" id="PR00973">
    <property type="entry name" value="RIBOSOMALS17"/>
</dbReference>
<keyword evidence="3 7" id="KW-0699">rRNA-binding</keyword>
<dbReference type="PROSITE" id="PS00056">
    <property type="entry name" value="RIBOSOMAL_S17"/>
    <property type="match status" value="1"/>
</dbReference>
<evidence type="ECO:0000256" key="1">
    <source>
        <dbReference type="ARBA" id="ARBA00010254"/>
    </source>
</evidence>
<comment type="similarity">
    <text evidence="1 7 8">Belongs to the universal ribosomal protein uS17 family.</text>
</comment>
<keyword evidence="6 7" id="KW-0687">Ribonucleoprotein</keyword>
<dbReference type="Proteomes" id="UP000244066">
    <property type="component" value="Unassembled WGS sequence"/>
</dbReference>
<evidence type="ECO:0000256" key="7">
    <source>
        <dbReference type="HAMAP-Rule" id="MF_01345"/>
    </source>
</evidence>
<protein>
    <recommendedName>
        <fullName evidence="7">Small ribosomal subunit protein uS17</fullName>
    </recommendedName>
</protein>
<dbReference type="InterPro" id="IPR000266">
    <property type="entry name" value="Ribosomal_uS17"/>
</dbReference>
<comment type="function">
    <text evidence="7">One of the primary rRNA binding proteins, it binds specifically to the 5'-end of 16S ribosomal RNA.</text>
</comment>
<comment type="subunit">
    <text evidence="2 7">Part of the 30S ribosomal subunit.</text>
</comment>
<dbReference type="Gene3D" id="2.40.50.1000">
    <property type="match status" value="1"/>
</dbReference>
<dbReference type="Pfam" id="PF00366">
    <property type="entry name" value="Ribosomal_S17"/>
    <property type="match status" value="1"/>
</dbReference>
<keyword evidence="5 7" id="KW-0689">Ribosomal protein</keyword>
<evidence type="ECO:0000313" key="9">
    <source>
        <dbReference type="EMBL" id="PUA32675.1"/>
    </source>
</evidence>
<evidence type="ECO:0000256" key="8">
    <source>
        <dbReference type="RuleBase" id="RU003872"/>
    </source>
</evidence>
<evidence type="ECO:0000256" key="3">
    <source>
        <dbReference type="ARBA" id="ARBA00022730"/>
    </source>
</evidence>